<name>A0A2P5DUU5_PARAD</name>
<sequence>MVFNMSRDNLVFNRSGDHLMFNSNGDHLVVNRSGDHLGFNMSGDQLCFNMSGDHLGFNSSGDNLVFNRCSHLSLKVYILSANVNNIQHKVRYSNLFQTDSGNDDQMLTYRINTHCSNSYSPVNLKMNHTLHLTYFLLLSLNLN</sequence>
<dbReference type="AlphaFoldDB" id="A0A2P5DUU5"/>
<keyword evidence="2" id="KW-1185">Reference proteome</keyword>
<organism evidence="1 2">
    <name type="scientific">Parasponia andersonii</name>
    <name type="common">Sponia andersonii</name>
    <dbReference type="NCBI Taxonomy" id="3476"/>
    <lineage>
        <taxon>Eukaryota</taxon>
        <taxon>Viridiplantae</taxon>
        <taxon>Streptophyta</taxon>
        <taxon>Embryophyta</taxon>
        <taxon>Tracheophyta</taxon>
        <taxon>Spermatophyta</taxon>
        <taxon>Magnoliopsida</taxon>
        <taxon>eudicotyledons</taxon>
        <taxon>Gunneridae</taxon>
        <taxon>Pentapetalae</taxon>
        <taxon>rosids</taxon>
        <taxon>fabids</taxon>
        <taxon>Rosales</taxon>
        <taxon>Cannabaceae</taxon>
        <taxon>Parasponia</taxon>
    </lineage>
</organism>
<dbReference type="EMBL" id="JXTB01000015">
    <property type="protein sequence ID" value="PON77064.1"/>
    <property type="molecule type" value="Genomic_DNA"/>
</dbReference>
<proteinExistence type="predicted"/>
<dbReference type="OrthoDB" id="6129702at2759"/>
<comment type="caution">
    <text evidence="1">The sequence shown here is derived from an EMBL/GenBank/DDBJ whole genome shotgun (WGS) entry which is preliminary data.</text>
</comment>
<accession>A0A2P5DUU5</accession>
<dbReference type="Proteomes" id="UP000237105">
    <property type="component" value="Unassembled WGS sequence"/>
</dbReference>
<evidence type="ECO:0000313" key="2">
    <source>
        <dbReference type="Proteomes" id="UP000237105"/>
    </source>
</evidence>
<gene>
    <name evidence="1" type="ORF">PanWU01x14_030730</name>
</gene>
<protein>
    <submittedName>
        <fullName evidence="1">Uncharacterized protein</fullName>
    </submittedName>
</protein>
<evidence type="ECO:0000313" key="1">
    <source>
        <dbReference type="EMBL" id="PON77064.1"/>
    </source>
</evidence>
<reference evidence="2" key="1">
    <citation type="submission" date="2016-06" db="EMBL/GenBank/DDBJ databases">
        <title>Parallel loss of symbiosis genes in relatives of nitrogen-fixing non-legume Parasponia.</title>
        <authorList>
            <person name="Van Velzen R."/>
            <person name="Holmer R."/>
            <person name="Bu F."/>
            <person name="Rutten L."/>
            <person name="Van Zeijl A."/>
            <person name="Liu W."/>
            <person name="Santuari L."/>
            <person name="Cao Q."/>
            <person name="Sharma T."/>
            <person name="Shen D."/>
            <person name="Roswanjaya Y."/>
            <person name="Wardhani T."/>
            <person name="Kalhor M.S."/>
            <person name="Jansen J."/>
            <person name="Van den Hoogen J."/>
            <person name="Gungor B."/>
            <person name="Hartog M."/>
            <person name="Hontelez J."/>
            <person name="Verver J."/>
            <person name="Yang W.-C."/>
            <person name="Schijlen E."/>
            <person name="Repin R."/>
            <person name="Schilthuizen M."/>
            <person name="Schranz E."/>
            <person name="Heidstra R."/>
            <person name="Miyata K."/>
            <person name="Fedorova E."/>
            <person name="Kohlen W."/>
            <person name="Bisseling T."/>
            <person name="Smit S."/>
            <person name="Geurts R."/>
        </authorList>
    </citation>
    <scope>NUCLEOTIDE SEQUENCE [LARGE SCALE GENOMIC DNA]</scope>
    <source>
        <strain evidence="2">cv. WU1-14</strain>
    </source>
</reference>